<sequence length="49" mass="5314">MAETEKQAVLVSPDGAREWTPEDAAQATNLRARGWSPKTTKPASKTTTK</sequence>
<name>A0A3S9UN74_9CAUD</name>
<proteinExistence type="predicted"/>
<evidence type="ECO:0000313" key="2">
    <source>
        <dbReference type="EMBL" id="AZS11711.1"/>
    </source>
</evidence>
<feature type="compositionally biased region" description="Low complexity" evidence="1">
    <location>
        <begin position="36"/>
        <end position="49"/>
    </location>
</feature>
<organism evidence="2 3">
    <name type="scientific">Arthrobacter phage Maja</name>
    <dbReference type="NCBI Taxonomy" id="2499009"/>
    <lineage>
        <taxon>Viruses</taxon>
        <taxon>Duplodnaviria</taxon>
        <taxon>Heunggongvirae</taxon>
        <taxon>Uroviricota</taxon>
        <taxon>Caudoviricetes</taxon>
        <taxon>Majavirus</taxon>
        <taxon>Majavirus maja</taxon>
    </lineage>
</organism>
<feature type="region of interest" description="Disordered" evidence="1">
    <location>
        <begin position="1"/>
        <end position="49"/>
    </location>
</feature>
<dbReference type="EMBL" id="MK279899">
    <property type="protein sequence ID" value="AZS11711.1"/>
    <property type="molecule type" value="Genomic_DNA"/>
</dbReference>
<reference evidence="2 3" key="1">
    <citation type="submission" date="2018-12" db="EMBL/GenBank/DDBJ databases">
        <authorList>
            <person name="Rimple P.A."/>
            <person name="Stoner T.H."/>
            <person name="Garlena R.A."/>
            <person name="Russell D.A."/>
            <person name="Pope W.H."/>
            <person name="Jacobs-Sera D."/>
            <person name="Hatfull G.F."/>
        </authorList>
    </citation>
    <scope>NUCLEOTIDE SEQUENCE [LARGE SCALE GENOMIC DNA]</scope>
</reference>
<evidence type="ECO:0000313" key="3">
    <source>
        <dbReference type="Proteomes" id="UP000287918"/>
    </source>
</evidence>
<dbReference type="RefSeq" id="YP_009818573.1">
    <property type="nucleotide sequence ID" value="NC_048140.1"/>
</dbReference>
<gene>
    <name evidence="2" type="primary">13</name>
    <name evidence="2" type="ORF">PBI_MAJA_13</name>
</gene>
<accession>A0A3S9UN74</accession>
<dbReference type="Proteomes" id="UP000287918">
    <property type="component" value="Segment"/>
</dbReference>
<keyword evidence="3" id="KW-1185">Reference proteome</keyword>
<dbReference type="GeneID" id="55009917"/>
<dbReference type="KEGG" id="vg:55009917"/>
<protein>
    <submittedName>
        <fullName evidence="2">Uncharacterized protein</fullName>
    </submittedName>
</protein>
<evidence type="ECO:0000256" key="1">
    <source>
        <dbReference type="SAM" id="MobiDB-lite"/>
    </source>
</evidence>